<reference evidence="3 4" key="1">
    <citation type="submission" date="2023-03" db="EMBL/GenBank/DDBJ databases">
        <title>Complete genome sequence of Tepidibacter sp. SWIR-1, isolated from a deep-sea hydrothermal vent.</title>
        <authorList>
            <person name="Li X."/>
        </authorList>
    </citation>
    <scope>NUCLEOTIDE SEQUENCE [LARGE SCALE GENOMIC DNA]</scope>
    <source>
        <strain evidence="3 4">SWIR-1</strain>
        <plasmid evidence="3 4">unnamed1</plasmid>
    </source>
</reference>
<protein>
    <submittedName>
        <fullName evidence="3">Baseplate J/gp47 family protein</fullName>
    </submittedName>
</protein>
<keyword evidence="4" id="KW-1185">Reference proteome</keyword>
<gene>
    <name evidence="3" type="ORF">P4S50_19920</name>
</gene>
<dbReference type="Pfam" id="PF04865">
    <property type="entry name" value="Baseplate_J"/>
    <property type="match status" value="1"/>
</dbReference>
<feature type="domain" description="Baseplate J-like central" evidence="2">
    <location>
        <begin position="203"/>
        <end position="267"/>
    </location>
</feature>
<evidence type="ECO:0000313" key="4">
    <source>
        <dbReference type="Proteomes" id="UP001222800"/>
    </source>
</evidence>
<dbReference type="Pfam" id="PF26078">
    <property type="entry name" value="Baseplate_J_M"/>
    <property type="match status" value="1"/>
</dbReference>
<dbReference type="InterPro" id="IPR052399">
    <property type="entry name" value="Phage_Baseplate_Assmbl_Protein"/>
</dbReference>
<sequence>MSNSLIEKDHSQIVKEMLVEFANELKTDSISSASDIAIRAKVYANQIEGFYYNQAFILKQTNPMTATGKYLDRWGKSLNVGERKKDTNSVGNVIMGRKAASDKDLTIKKGTMFSTDEEIYGKLITGITKEDTVLKAGELEVSILSETIEVGEYTNVPPGSFIVLNNPPTGIEFVRNDKYFKDGTNREDDETYRSRFEKEKFYGTDDAFAKRAREVDGVTFAKTLENNRGPGTTDILISTVSGIPSDELVAKTSTHVLAKRPLCCDLGVIKPNSQKVNIEINVELKENFTLETEIENITVLERIKQAIRTYFKVVGIDGVIRKMGVSDSVYSLDEVVDVEVISPIKNIHLDNSSIAEEGVFNVSV</sequence>
<evidence type="ECO:0000259" key="1">
    <source>
        <dbReference type="Pfam" id="PF04865"/>
    </source>
</evidence>
<geneLocation type="plasmid" evidence="3 4">
    <name>unnamed1</name>
</geneLocation>
<dbReference type="InterPro" id="IPR006949">
    <property type="entry name" value="Barrel_Baseplate_J-like"/>
</dbReference>
<dbReference type="Proteomes" id="UP001222800">
    <property type="component" value="Plasmid unnamed1"/>
</dbReference>
<evidence type="ECO:0000259" key="2">
    <source>
        <dbReference type="Pfam" id="PF26078"/>
    </source>
</evidence>
<accession>A0ABY8EK31</accession>
<dbReference type="PANTHER" id="PTHR37829">
    <property type="entry name" value="PHAGE-LIKE ELEMENT PBSX PROTEIN XKDT"/>
    <property type="match status" value="1"/>
</dbReference>
<dbReference type="EMBL" id="CP120734">
    <property type="protein sequence ID" value="WFD12449.1"/>
    <property type="molecule type" value="Genomic_DNA"/>
</dbReference>
<feature type="domain" description="Baseplate protein J-like barrel" evidence="1">
    <location>
        <begin position="104"/>
        <end position="178"/>
    </location>
</feature>
<evidence type="ECO:0000313" key="3">
    <source>
        <dbReference type="EMBL" id="WFD12449.1"/>
    </source>
</evidence>
<keyword evidence="3" id="KW-0614">Plasmid</keyword>
<dbReference type="InterPro" id="IPR058531">
    <property type="entry name" value="Baseplate_J_M"/>
</dbReference>
<organism evidence="3 4">
    <name type="scientific">Tepidibacter hydrothermalis</name>
    <dbReference type="NCBI Taxonomy" id="3036126"/>
    <lineage>
        <taxon>Bacteria</taxon>
        <taxon>Bacillati</taxon>
        <taxon>Bacillota</taxon>
        <taxon>Clostridia</taxon>
        <taxon>Peptostreptococcales</taxon>
        <taxon>Peptostreptococcaceae</taxon>
        <taxon>Tepidibacter</taxon>
    </lineage>
</organism>
<dbReference type="PANTHER" id="PTHR37829:SF3">
    <property type="entry name" value="PROTEIN JAYE-RELATED"/>
    <property type="match status" value="1"/>
</dbReference>
<name>A0ABY8EK31_9FIRM</name>
<proteinExistence type="predicted"/>
<dbReference type="RefSeq" id="WP_277734852.1">
    <property type="nucleotide sequence ID" value="NZ_CP120734.1"/>
</dbReference>